<reference evidence="2" key="1">
    <citation type="submission" date="2016-10" db="EMBL/GenBank/DDBJ databases">
        <authorList>
            <person name="de Groot N.N."/>
        </authorList>
    </citation>
    <scope>NUCLEOTIDE SEQUENCE</scope>
</reference>
<dbReference type="AlphaFoldDB" id="A0A1W1C029"/>
<feature type="transmembrane region" description="Helical" evidence="1">
    <location>
        <begin position="7"/>
        <end position="23"/>
    </location>
</feature>
<proteinExistence type="predicted"/>
<feature type="transmembrane region" description="Helical" evidence="1">
    <location>
        <begin position="29"/>
        <end position="47"/>
    </location>
</feature>
<accession>A0A1W1C029</accession>
<dbReference type="EMBL" id="FPHB01000045">
    <property type="protein sequence ID" value="SFV59072.1"/>
    <property type="molecule type" value="Genomic_DNA"/>
</dbReference>
<keyword evidence="1" id="KW-0812">Transmembrane</keyword>
<protein>
    <submittedName>
        <fullName evidence="2">Uncharacterized protein</fullName>
    </submittedName>
</protein>
<feature type="transmembrane region" description="Helical" evidence="1">
    <location>
        <begin position="119"/>
        <end position="137"/>
    </location>
</feature>
<name>A0A1W1C029_9ZZZZ</name>
<keyword evidence="1" id="KW-1133">Transmembrane helix</keyword>
<sequence>MVQRFKTFLFFELAILVTLLFGKEIFANVQVAFLSSLFIILASGYSYKKMVDKGVKSDAYIDDKDPLDKIDDPHGLFEEETNKTDEDLDIKEIIKEERKKVKPLTLSSLREGIKGGLSLYRLGAYLFLFVGFIALKNNHILDIKIYLVALFPGIVCGYLLLRR</sequence>
<feature type="transmembrane region" description="Helical" evidence="1">
    <location>
        <begin position="143"/>
        <end position="161"/>
    </location>
</feature>
<keyword evidence="1" id="KW-0472">Membrane</keyword>
<evidence type="ECO:0000256" key="1">
    <source>
        <dbReference type="SAM" id="Phobius"/>
    </source>
</evidence>
<gene>
    <name evidence="2" type="ORF">MNB_SM-7-188</name>
</gene>
<organism evidence="2">
    <name type="scientific">hydrothermal vent metagenome</name>
    <dbReference type="NCBI Taxonomy" id="652676"/>
    <lineage>
        <taxon>unclassified sequences</taxon>
        <taxon>metagenomes</taxon>
        <taxon>ecological metagenomes</taxon>
    </lineage>
</organism>
<evidence type="ECO:0000313" key="2">
    <source>
        <dbReference type="EMBL" id="SFV59072.1"/>
    </source>
</evidence>